<proteinExistence type="predicted"/>
<dbReference type="VEuPathDB" id="FungiDB:ASPGLDRAFT_654400"/>
<dbReference type="GeneID" id="34465155"/>
<evidence type="ECO:0000313" key="1">
    <source>
        <dbReference type="EMBL" id="OJJ81286.1"/>
    </source>
</evidence>
<name>A0A1L9VBI5_ASPGL</name>
<keyword evidence="2" id="KW-1185">Reference proteome</keyword>
<dbReference type="RefSeq" id="XP_022397984.1">
    <property type="nucleotide sequence ID" value="XM_022548895.1"/>
</dbReference>
<dbReference type="Proteomes" id="UP000184300">
    <property type="component" value="Unassembled WGS sequence"/>
</dbReference>
<accession>A0A1L9VBI5</accession>
<dbReference type="OrthoDB" id="4514841at2759"/>
<organism evidence="1 2">
    <name type="scientific">Aspergillus glaucus CBS 516.65</name>
    <dbReference type="NCBI Taxonomy" id="1160497"/>
    <lineage>
        <taxon>Eukaryota</taxon>
        <taxon>Fungi</taxon>
        <taxon>Dikarya</taxon>
        <taxon>Ascomycota</taxon>
        <taxon>Pezizomycotina</taxon>
        <taxon>Eurotiomycetes</taxon>
        <taxon>Eurotiomycetidae</taxon>
        <taxon>Eurotiales</taxon>
        <taxon>Aspergillaceae</taxon>
        <taxon>Aspergillus</taxon>
        <taxon>Aspergillus subgen. Aspergillus</taxon>
    </lineage>
</organism>
<sequence>MHGRLNGLLPPMGTPSVVYGKNPQKHHCSYTKAFRELLHQSSFKCKLGRLRWPVTLVPSRLWNQLNAPVDVASKTYAMFSSTAPTRQDPGCAILYRDQDGSWITGPT</sequence>
<dbReference type="STRING" id="1160497.A0A1L9VBI5"/>
<gene>
    <name evidence="1" type="ORF">ASPGLDRAFT_654400</name>
</gene>
<dbReference type="EMBL" id="KV878906">
    <property type="protein sequence ID" value="OJJ81286.1"/>
    <property type="molecule type" value="Genomic_DNA"/>
</dbReference>
<reference evidence="2" key="1">
    <citation type="journal article" date="2017" name="Genome Biol.">
        <title>Comparative genomics reveals high biological diversity and specific adaptations in the industrially and medically important fungal genus Aspergillus.</title>
        <authorList>
            <person name="de Vries R.P."/>
            <person name="Riley R."/>
            <person name="Wiebenga A."/>
            <person name="Aguilar-Osorio G."/>
            <person name="Amillis S."/>
            <person name="Uchima C.A."/>
            <person name="Anderluh G."/>
            <person name="Asadollahi M."/>
            <person name="Askin M."/>
            <person name="Barry K."/>
            <person name="Battaglia E."/>
            <person name="Bayram O."/>
            <person name="Benocci T."/>
            <person name="Braus-Stromeyer S.A."/>
            <person name="Caldana C."/>
            <person name="Canovas D."/>
            <person name="Cerqueira G.C."/>
            <person name="Chen F."/>
            <person name="Chen W."/>
            <person name="Choi C."/>
            <person name="Clum A."/>
            <person name="Dos Santos R.A."/>
            <person name="Damasio A.R."/>
            <person name="Diallinas G."/>
            <person name="Emri T."/>
            <person name="Fekete E."/>
            <person name="Flipphi M."/>
            <person name="Freyberg S."/>
            <person name="Gallo A."/>
            <person name="Gournas C."/>
            <person name="Habgood R."/>
            <person name="Hainaut M."/>
            <person name="Harispe M.L."/>
            <person name="Henrissat B."/>
            <person name="Hilden K.S."/>
            <person name="Hope R."/>
            <person name="Hossain A."/>
            <person name="Karabika E."/>
            <person name="Karaffa L."/>
            <person name="Karanyi Z."/>
            <person name="Krasevec N."/>
            <person name="Kuo A."/>
            <person name="Kusch H."/>
            <person name="LaButti K."/>
            <person name="Lagendijk E.L."/>
            <person name="Lapidus A."/>
            <person name="Levasseur A."/>
            <person name="Lindquist E."/>
            <person name="Lipzen A."/>
            <person name="Logrieco A.F."/>
            <person name="MacCabe A."/>
            <person name="Maekelae M.R."/>
            <person name="Malavazi I."/>
            <person name="Melin P."/>
            <person name="Meyer V."/>
            <person name="Mielnichuk N."/>
            <person name="Miskei M."/>
            <person name="Molnar A.P."/>
            <person name="Mule G."/>
            <person name="Ngan C.Y."/>
            <person name="Orejas M."/>
            <person name="Orosz E."/>
            <person name="Ouedraogo J.P."/>
            <person name="Overkamp K.M."/>
            <person name="Park H.-S."/>
            <person name="Perrone G."/>
            <person name="Piumi F."/>
            <person name="Punt P.J."/>
            <person name="Ram A.F."/>
            <person name="Ramon A."/>
            <person name="Rauscher S."/>
            <person name="Record E."/>
            <person name="Riano-Pachon D.M."/>
            <person name="Robert V."/>
            <person name="Roehrig J."/>
            <person name="Ruller R."/>
            <person name="Salamov A."/>
            <person name="Salih N.S."/>
            <person name="Samson R.A."/>
            <person name="Sandor E."/>
            <person name="Sanguinetti M."/>
            <person name="Schuetze T."/>
            <person name="Sepcic K."/>
            <person name="Shelest E."/>
            <person name="Sherlock G."/>
            <person name="Sophianopoulou V."/>
            <person name="Squina F.M."/>
            <person name="Sun H."/>
            <person name="Susca A."/>
            <person name="Todd R.B."/>
            <person name="Tsang A."/>
            <person name="Unkles S.E."/>
            <person name="van de Wiele N."/>
            <person name="van Rossen-Uffink D."/>
            <person name="Oliveira J.V."/>
            <person name="Vesth T.C."/>
            <person name="Visser J."/>
            <person name="Yu J.-H."/>
            <person name="Zhou M."/>
            <person name="Andersen M.R."/>
            <person name="Archer D.B."/>
            <person name="Baker S.E."/>
            <person name="Benoit I."/>
            <person name="Brakhage A.A."/>
            <person name="Braus G.H."/>
            <person name="Fischer R."/>
            <person name="Frisvad J.C."/>
            <person name="Goldman G.H."/>
            <person name="Houbraken J."/>
            <person name="Oakley B."/>
            <person name="Pocsi I."/>
            <person name="Scazzocchio C."/>
            <person name="Seiboth B."/>
            <person name="vanKuyk P.A."/>
            <person name="Wortman J."/>
            <person name="Dyer P.S."/>
            <person name="Grigoriev I.V."/>
        </authorList>
    </citation>
    <scope>NUCLEOTIDE SEQUENCE [LARGE SCALE GENOMIC DNA]</scope>
    <source>
        <strain evidence="2">CBS 516.65</strain>
    </source>
</reference>
<protein>
    <submittedName>
        <fullName evidence="1">Uncharacterized protein</fullName>
    </submittedName>
</protein>
<dbReference type="AlphaFoldDB" id="A0A1L9VBI5"/>
<evidence type="ECO:0000313" key="2">
    <source>
        <dbReference type="Proteomes" id="UP000184300"/>
    </source>
</evidence>